<dbReference type="SUPFAM" id="SSF51126">
    <property type="entry name" value="Pectin lyase-like"/>
    <property type="match status" value="1"/>
</dbReference>
<dbReference type="AlphaFoldDB" id="A0AAD7LLF5"/>
<dbReference type="GO" id="GO:0071555">
    <property type="term" value="P:cell wall organization"/>
    <property type="evidence" value="ECO:0007669"/>
    <property type="project" value="UniProtKB-KW"/>
</dbReference>
<dbReference type="KEGG" id="qsa:O6P43_020752"/>
<gene>
    <name evidence="11" type="ORF">O6P43_020752</name>
    <name evidence="12" type="ORF">O6P43_020753</name>
</gene>
<evidence type="ECO:0000256" key="1">
    <source>
        <dbReference type="ARBA" id="ARBA00004191"/>
    </source>
</evidence>
<dbReference type="Pfam" id="PF00295">
    <property type="entry name" value="Glyco_hydro_28"/>
    <property type="match status" value="1"/>
</dbReference>
<dbReference type="InterPro" id="IPR000743">
    <property type="entry name" value="Glyco_hydro_28"/>
</dbReference>
<keyword evidence="7" id="KW-0961">Cell wall biogenesis/degradation</keyword>
<keyword evidence="10" id="KW-0732">Signal</keyword>
<dbReference type="PANTHER" id="PTHR31375">
    <property type="match status" value="1"/>
</dbReference>
<evidence type="ECO:0000256" key="8">
    <source>
        <dbReference type="PROSITE-ProRule" id="PRU10052"/>
    </source>
</evidence>
<comment type="caution">
    <text evidence="11">The sequence shown here is derived from an EMBL/GenBank/DDBJ whole genome shotgun (WGS) entry which is preliminary data.</text>
</comment>
<keyword evidence="4" id="KW-0964">Secreted</keyword>
<dbReference type="InterPro" id="IPR006626">
    <property type="entry name" value="PbH1"/>
</dbReference>
<keyword evidence="3" id="KW-0134">Cell wall</keyword>
<evidence type="ECO:0000313" key="12">
    <source>
        <dbReference type="EMBL" id="KAJ7960289.1"/>
    </source>
</evidence>
<accession>A0AAD7LLF5</accession>
<evidence type="ECO:0000256" key="9">
    <source>
        <dbReference type="RuleBase" id="RU361169"/>
    </source>
</evidence>
<keyword evidence="13" id="KW-1185">Reference proteome</keyword>
<dbReference type="Gene3D" id="2.160.20.10">
    <property type="entry name" value="Single-stranded right-handed beta-helix, Pectin lyase-like"/>
    <property type="match status" value="1"/>
</dbReference>
<sequence length="398" mass="42250">MKMSKIATFFYLFLLASIANAQSGVFDITKYGGHADADITQALTSAWKEACALTTPSKVVVPAGTYKLNVISFQGPCKGQIDFQLDGTVQAPADPAQVKTDGSWITFEHVDHLTILGKGVFDGQGATAWKQNNCGKNPDCKKTAMNLGFNFLTNSIIRDVTSKDSKNFHVNVLGGNNVTFDHFTVSAPETSLNTDGIHIGRSTGINVINTNIATGDDCISLGDGNKNITVTGVTCGPGHGISVGSLGRYNNEEPVEGIIVKNCTIKNTSNGVRIKTWPHYPVTGSATDMHFEDIIMDNVGNPVLIDQEYCPWNQCNRALSSKIKISKVSFKNIRGTSSTKQAVKLACSKGIPCEGVELADIDLTFSGGPATSACTNVKPIITGKQNPPACTAAPAPTS</sequence>
<dbReference type="EMBL" id="JARAOO010000008">
    <property type="protein sequence ID" value="KAJ7960289.1"/>
    <property type="molecule type" value="Genomic_DNA"/>
</dbReference>
<protein>
    <submittedName>
        <fullName evidence="11">Polygalacturonase</fullName>
    </submittedName>
</protein>
<evidence type="ECO:0000256" key="5">
    <source>
        <dbReference type="ARBA" id="ARBA00022801"/>
    </source>
</evidence>
<dbReference type="InterPro" id="IPR011050">
    <property type="entry name" value="Pectin_lyase_fold/virulence"/>
</dbReference>
<feature type="chain" id="PRO_5042441973" evidence="10">
    <location>
        <begin position="22"/>
        <end position="398"/>
    </location>
</feature>
<dbReference type="SMART" id="SM00710">
    <property type="entry name" value="PbH1"/>
    <property type="match status" value="6"/>
</dbReference>
<dbReference type="GO" id="GO:0005975">
    <property type="term" value="P:carbohydrate metabolic process"/>
    <property type="evidence" value="ECO:0007669"/>
    <property type="project" value="InterPro"/>
</dbReference>
<feature type="active site" evidence="8">
    <location>
        <position position="239"/>
    </location>
</feature>
<dbReference type="GO" id="GO:0004650">
    <property type="term" value="F:polygalacturonase activity"/>
    <property type="evidence" value="ECO:0007669"/>
    <property type="project" value="InterPro"/>
</dbReference>
<evidence type="ECO:0000256" key="10">
    <source>
        <dbReference type="SAM" id="SignalP"/>
    </source>
</evidence>
<evidence type="ECO:0000256" key="2">
    <source>
        <dbReference type="ARBA" id="ARBA00008834"/>
    </source>
</evidence>
<comment type="similarity">
    <text evidence="2 9">Belongs to the glycosyl hydrolase 28 family.</text>
</comment>
<proteinExistence type="inferred from homology"/>
<dbReference type="PROSITE" id="PS00502">
    <property type="entry name" value="POLYGALACTURONASE"/>
    <property type="match status" value="1"/>
</dbReference>
<dbReference type="InterPro" id="IPR012334">
    <property type="entry name" value="Pectin_lyas_fold"/>
</dbReference>
<evidence type="ECO:0000313" key="11">
    <source>
        <dbReference type="EMBL" id="KAJ7960288.1"/>
    </source>
</evidence>
<evidence type="ECO:0000313" key="13">
    <source>
        <dbReference type="Proteomes" id="UP001163823"/>
    </source>
</evidence>
<organism evidence="11 13">
    <name type="scientific">Quillaja saponaria</name>
    <name type="common">Soap bark tree</name>
    <dbReference type="NCBI Taxonomy" id="32244"/>
    <lineage>
        <taxon>Eukaryota</taxon>
        <taxon>Viridiplantae</taxon>
        <taxon>Streptophyta</taxon>
        <taxon>Embryophyta</taxon>
        <taxon>Tracheophyta</taxon>
        <taxon>Spermatophyta</taxon>
        <taxon>Magnoliopsida</taxon>
        <taxon>eudicotyledons</taxon>
        <taxon>Gunneridae</taxon>
        <taxon>Pentapetalae</taxon>
        <taxon>rosids</taxon>
        <taxon>fabids</taxon>
        <taxon>Fabales</taxon>
        <taxon>Quillajaceae</taxon>
        <taxon>Quillaja</taxon>
    </lineage>
</organism>
<dbReference type="Proteomes" id="UP001163823">
    <property type="component" value="Chromosome 8"/>
</dbReference>
<keyword evidence="6 9" id="KW-0326">Glycosidase</keyword>
<evidence type="ECO:0000256" key="3">
    <source>
        <dbReference type="ARBA" id="ARBA00022512"/>
    </source>
</evidence>
<dbReference type="EMBL" id="JARAOO010000008">
    <property type="protein sequence ID" value="KAJ7960288.1"/>
    <property type="molecule type" value="Genomic_DNA"/>
</dbReference>
<evidence type="ECO:0000256" key="7">
    <source>
        <dbReference type="ARBA" id="ARBA00023316"/>
    </source>
</evidence>
<keyword evidence="5 9" id="KW-0378">Hydrolase</keyword>
<feature type="signal peptide" evidence="10">
    <location>
        <begin position="1"/>
        <end position="21"/>
    </location>
</feature>
<evidence type="ECO:0000256" key="6">
    <source>
        <dbReference type="ARBA" id="ARBA00023295"/>
    </source>
</evidence>
<name>A0AAD7LLF5_QUISA</name>
<dbReference type="KEGG" id="qsa:O6P43_020753"/>
<dbReference type="FunFam" id="2.160.20.10:FF:000004">
    <property type="entry name" value="Pectin lyase-like superfamily protein"/>
    <property type="match status" value="1"/>
</dbReference>
<comment type="subcellular location">
    <subcellularLocation>
        <location evidence="1">Secreted</location>
        <location evidence="1">Cell wall</location>
    </subcellularLocation>
</comment>
<evidence type="ECO:0000256" key="4">
    <source>
        <dbReference type="ARBA" id="ARBA00022525"/>
    </source>
</evidence>
<reference evidence="11" key="1">
    <citation type="journal article" date="2023" name="Science">
        <title>Elucidation of the pathway for biosynthesis of saponin adjuvants from the soapbark tree.</title>
        <authorList>
            <person name="Reed J."/>
            <person name="Orme A."/>
            <person name="El-Demerdash A."/>
            <person name="Owen C."/>
            <person name="Martin L.B.B."/>
            <person name="Misra R.C."/>
            <person name="Kikuchi S."/>
            <person name="Rejzek M."/>
            <person name="Martin A.C."/>
            <person name="Harkess A."/>
            <person name="Leebens-Mack J."/>
            <person name="Louveau T."/>
            <person name="Stephenson M.J."/>
            <person name="Osbourn A."/>
        </authorList>
    </citation>
    <scope>NUCLEOTIDE SEQUENCE</scope>
    <source>
        <strain evidence="11">S10</strain>
    </source>
</reference>